<evidence type="ECO:0000256" key="1">
    <source>
        <dbReference type="ARBA" id="ARBA00009254"/>
    </source>
</evidence>
<keyword evidence="3 5" id="KW-0687">Ribonucleoprotein</keyword>
<evidence type="ECO:0000313" key="7">
    <source>
        <dbReference type="Proteomes" id="UP000480178"/>
    </source>
</evidence>
<dbReference type="Pfam" id="PF00831">
    <property type="entry name" value="Ribosomal_L29"/>
    <property type="match status" value="1"/>
</dbReference>
<accession>A0A6C0GNA4</accession>
<dbReference type="Proteomes" id="UP000480178">
    <property type="component" value="Chromosome"/>
</dbReference>
<dbReference type="NCBIfam" id="TIGR00012">
    <property type="entry name" value="L29"/>
    <property type="match status" value="1"/>
</dbReference>
<gene>
    <name evidence="5 6" type="primary">rpmC</name>
    <name evidence="6" type="ORF">GXP67_21770</name>
</gene>
<dbReference type="KEGG" id="rhoz:GXP67_21770"/>
<organism evidence="6 7">
    <name type="scientific">Rhodocytophaga rosea</name>
    <dbReference type="NCBI Taxonomy" id="2704465"/>
    <lineage>
        <taxon>Bacteria</taxon>
        <taxon>Pseudomonadati</taxon>
        <taxon>Bacteroidota</taxon>
        <taxon>Cytophagia</taxon>
        <taxon>Cytophagales</taxon>
        <taxon>Rhodocytophagaceae</taxon>
        <taxon>Rhodocytophaga</taxon>
    </lineage>
</organism>
<comment type="similarity">
    <text evidence="1 5">Belongs to the universal ribosomal protein uL29 family.</text>
</comment>
<dbReference type="RefSeq" id="WP_162445076.1">
    <property type="nucleotide sequence ID" value="NZ_CP048222.1"/>
</dbReference>
<dbReference type="GO" id="GO:0006412">
    <property type="term" value="P:translation"/>
    <property type="evidence" value="ECO:0007669"/>
    <property type="project" value="UniProtKB-UniRule"/>
</dbReference>
<evidence type="ECO:0000256" key="5">
    <source>
        <dbReference type="HAMAP-Rule" id="MF_00374"/>
    </source>
</evidence>
<dbReference type="Gene3D" id="1.10.287.310">
    <property type="match status" value="1"/>
</dbReference>
<protein>
    <recommendedName>
        <fullName evidence="4 5">Large ribosomal subunit protein uL29</fullName>
    </recommendedName>
</protein>
<keyword evidence="7" id="KW-1185">Reference proteome</keyword>
<dbReference type="InterPro" id="IPR018254">
    <property type="entry name" value="Ribosomal_uL29_CS"/>
</dbReference>
<sequence>MKNAEIKSLSVDELQEKLAAEQETLQKLAFGHAISPIENPMKIRVSRKTIARLKTQLRAVELTNQKTTK</sequence>
<dbReference type="SUPFAM" id="SSF46561">
    <property type="entry name" value="Ribosomal protein L29 (L29p)"/>
    <property type="match status" value="1"/>
</dbReference>
<evidence type="ECO:0000256" key="3">
    <source>
        <dbReference type="ARBA" id="ARBA00023274"/>
    </source>
</evidence>
<dbReference type="AlphaFoldDB" id="A0A6C0GNA4"/>
<reference evidence="6 7" key="1">
    <citation type="submission" date="2020-01" db="EMBL/GenBank/DDBJ databases">
        <authorList>
            <person name="Kim M.K."/>
        </authorList>
    </citation>
    <scope>NUCLEOTIDE SEQUENCE [LARGE SCALE GENOMIC DNA]</scope>
    <source>
        <strain evidence="6 7">172606-1</strain>
    </source>
</reference>
<name>A0A6C0GNA4_9BACT</name>
<dbReference type="GO" id="GO:0003735">
    <property type="term" value="F:structural constituent of ribosome"/>
    <property type="evidence" value="ECO:0007669"/>
    <property type="project" value="InterPro"/>
</dbReference>
<proteinExistence type="inferred from homology"/>
<evidence type="ECO:0000256" key="2">
    <source>
        <dbReference type="ARBA" id="ARBA00022980"/>
    </source>
</evidence>
<evidence type="ECO:0000256" key="4">
    <source>
        <dbReference type="ARBA" id="ARBA00035204"/>
    </source>
</evidence>
<dbReference type="PROSITE" id="PS00579">
    <property type="entry name" value="RIBOSOMAL_L29"/>
    <property type="match status" value="1"/>
</dbReference>
<dbReference type="CDD" id="cd00427">
    <property type="entry name" value="Ribosomal_L29_HIP"/>
    <property type="match status" value="1"/>
</dbReference>
<dbReference type="InterPro" id="IPR036049">
    <property type="entry name" value="Ribosomal_uL29_sf"/>
</dbReference>
<evidence type="ECO:0000313" key="6">
    <source>
        <dbReference type="EMBL" id="QHT69082.1"/>
    </source>
</evidence>
<dbReference type="InterPro" id="IPR001854">
    <property type="entry name" value="Ribosomal_uL29"/>
</dbReference>
<dbReference type="HAMAP" id="MF_00374">
    <property type="entry name" value="Ribosomal_uL29"/>
    <property type="match status" value="1"/>
</dbReference>
<dbReference type="GO" id="GO:1990904">
    <property type="term" value="C:ribonucleoprotein complex"/>
    <property type="evidence" value="ECO:0007669"/>
    <property type="project" value="UniProtKB-KW"/>
</dbReference>
<dbReference type="GO" id="GO:0005840">
    <property type="term" value="C:ribosome"/>
    <property type="evidence" value="ECO:0007669"/>
    <property type="project" value="UniProtKB-KW"/>
</dbReference>
<dbReference type="EMBL" id="CP048222">
    <property type="protein sequence ID" value="QHT69082.1"/>
    <property type="molecule type" value="Genomic_DNA"/>
</dbReference>
<keyword evidence="2 5" id="KW-0689">Ribosomal protein</keyword>